<protein>
    <submittedName>
        <fullName evidence="2">Cyclin-like F-box</fullName>
    </submittedName>
</protein>
<dbReference type="PROSITE" id="PS50181">
    <property type="entry name" value="FBOX"/>
    <property type="match status" value="1"/>
</dbReference>
<reference evidence="2 3" key="1">
    <citation type="journal article" date="2014" name="Nat. Commun.">
        <title>Multiple recent horizontal transfers of a large genomic region in cheese making fungi.</title>
        <authorList>
            <person name="Cheeseman K."/>
            <person name="Ropars J."/>
            <person name="Renault P."/>
            <person name="Dupont J."/>
            <person name="Gouzy J."/>
            <person name="Branca A."/>
            <person name="Abraham A.L."/>
            <person name="Ceppi M."/>
            <person name="Conseiller E."/>
            <person name="Debuchy R."/>
            <person name="Malagnac F."/>
            <person name="Goarin A."/>
            <person name="Silar P."/>
            <person name="Lacoste S."/>
            <person name="Sallet E."/>
            <person name="Bensimon A."/>
            <person name="Giraud T."/>
            <person name="Brygoo Y."/>
        </authorList>
    </citation>
    <scope>NUCLEOTIDE SEQUENCE [LARGE SCALE GENOMIC DNA]</scope>
    <source>
        <strain evidence="3">FM 013</strain>
    </source>
</reference>
<dbReference type="AlphaFoldDB" id="A0A0G4PV69"/>
<organism evidence="2 3">
    <name type="scientific">Penicillium camemberti (strain FM 013)</name>
    <dbReference type="NCBI Taxonomy" id="1429867"/>
    <lineage>
        <taxon>Eukaryota</taxon>
        <taxon>Fungi</taxon>
        <taxon>Dikarya</taxon>
        <taxon>Ascomycota</taxon>
        <taxon>Pezizomycotina</taxon>
        <taxon>Eurotiomycetes</taxon>
        <taxon>Eurotiomycetidae</taxon>
        <taxon>Eurotiales</taxon>
        <taxon>Aspergillaceae</taxon>
        <taxon>Penicillium</taxon>
    </lineage>
</organism>
<feature type="domain" description="F-box" evidence="1">
    <location>
        <begin position="1"/>
        <end position="44"/>
    </location>
</feature>
<dbReference type="STRING" id="1429867.A0A0G4PV69"/>
<gene>
    <name evidence="2" type="ORF">PCAMFM013_S043g000049</name>
</gene>
<dbReference type="EMBL" id="HG793176">
    <property type="protein sequence ID" value="CRL30054.1"/>
    <property type="molecule type" value="Genomic_DNA"/>
</dbReference>
<dbReference type="SUPFAM" id="SSF81383">
    <property type="entry name" value="F-box domain"/>
    <property type="match status" value="1"/>
</dbReference>
<sequence length="650" mass="72610">MLEALPVEILSNIGDWLPPRAVRSLGQVSSRLHSTFVPHLYRTVKFRAPSEWALNVIDIDTFFRLHKVTRGPCYLQHTRELSISAPILLARFNRCAYFNVFRIAGQVGGVGTVGTSNEMKAHEQFLDDISRQLHFVQACLKPNHLRSLQWRLGTCLPPGFLDSGGYIGKHQKGLTHISLVTDGSCPHSGGSLGGLRSLLSVKSLEWVGVQQTSEFDTLRACILRNRTHLAALSIGFITPLAAIDLYQDILGLPLVEAKPSDNFDIAPIDFPCLTSLVLSKAPLPRKLRPKDASIFGSLQSLTLRDCASQITFLGSFSLSQSTMRLVNFEFCYDSVLHDHDEAPDVSPLVDFLLSLEGLKNLHLKLSNFSNTSQVQLAIIKHLPTLESLAYHERGLLAIDDEGLFEDVRDKTPVWLSDIPWIANLYHATALALCTKPSTLRARLEPMARASNLQVLHFRFSGGERAHRNIRDEILAQLCGKNTCCLKTYFPDESFGPRSCGTSASDLSTTLCDHLFDSFVEELGDFEIPNKPSATMSEAEEFVNFADWAFGPRGLPALEILAFGDFSFEDRYQNQQFLLHRKLKNPIYTRKTYQDPFCDKTGNRNFCVADVAETSLWESIQVNGLNFLSVCPEKSFRCANSNFYIVDFGLA</sequence>
<evidence type="ECO:0000313" key="2">
    <source>
        <dbReference type="EMBL" id="CRL30054.1"/>
    </source>
</evidence>
<accession>A0A0G4PV69</accession>
<dbReference type="InterPro" id="IPR036047">
    <property type="entry name" value="F-box-like_dom_sf"/>
</dbReference>
<name>A0A0G4PV69_PENC3</name>
<evidence type="ECO:0000259" key="1">
    <source>
        <dbReference type="PROSITE" id="PS50181"/>
    </source>
</evidence>
<dbReference type="Proteomes" id="UP000053732">
    <property type="component" value="Unassembled WGS sequence"/>
</dbReference>
<proteinExistence type="predicted"/>
<dbReference type="InterPro" id="IPR032675">
    <property type="entry name" value="LRR_dom_sf"/>
</dbReference>
<keyword evidence="3" id="KW-1185">Reference proteome</keyword>
<dbReference type="SUPFAM" id="SSF52047">
    <property type="entry name" value="RNI-like"/>
    <property type="match status" value="1"/>
</dbReference>
<evidence type="ECO:0000313" key="3">
    <source>
        <dbReference type="Proteomes" id="UP000053732"/>
    </source>
</evidence>
<dbReference type="InterPro" id="IPR001810">
    <property type="entry name" value="F-box_dom"/>
</dbReference>
<dbReference type="Gene3D" id="3.80.10.10">
    <property type="entry name" value="Ribonuclease Inhibitor"/>
    <property type="match status" value="1"/>
</dbReference>